<feature type="signal peptide" evidence="1">
    <location>
        <begin position="1"/>
        <end position="25"/>
    </location>
</feature>
<sequence>MASFSRTSLLLAAVAAVALIQCCAAAYTPQQNIFYSSVVSLNLLDELLPSETEASGLKRSMLWNVTRKVIQLHEIQKKINATTSPTESLIGLRNIIAALEDTACKWLSINMEGPFNCTDIESLKTKFDLYDQLKETEKVTNSSC</sequence>
<name>A0A1X7UI50_AMPQE</name>
<dbReference type="EnsemblMetazoa" id="XM_019998326.1">
    <property type="protein sequence ID" value="XP_019853885.1"/>
    <property type="gene ID" value="LOC109583129"/>
</dbReference>
<accession>A0A1X7UI50</accession>
<reference evidence="2" key="2">
    <citation type="submission" date="2017-05" db="UniProtKB">
        <authorList>
            <consortium name="EnsemblMetazoa"/>
        </authorList>
    </citation>
    <scope>IDENTIFICATION</scope>
</reference>
<organism evidence="2">
    <name type="scientific">Amphimedon queenslandica</name>
    <name type="common">Sponge</name>
    <dbReference type="NCBI Taxonomy" id="400682"/>
    <lineage>
        <taxon>Eukaryota</taxon>
        <taxon>Metazoa</taxon>
        <taxon>Porifera</taxon>
        <taxon>Demospongiae</taxon>
        <taxon>Heteroscleromorpha</taxon>
        <taxon>Haplosclerida</taxon>
        <taxon>Niphatidae</taxon>
        <taxon>Amphimedon</taxon>
    </lineage>
</organism>
<evidence type="ECO:0008006" key="4">
    <source>
        <dbReference type="Google" id="ProtNLM"/>
    </source>
</evidence>
<dbReference type="KEGG" id="aqu:109583129"/>
<dbReference type="EnsemblMetazoa" id="Aqu2.1.27629_001">
    <property type="protein sequence ID" value="Aqu2.1.27629_001"/>
    <property type="gene ID" value="Aqu2.1.27629"/>
</dbReference>
<protein>
    <recommendedName>
        <fullName evidence="4">Interleukin-31</fullName>
    </recommendedName>
</protein>
<reference evidence="3" key="1">
    <citation type="journal article" date="2010" name="Nature">
        <title>The Amphimedon queenslandica genome and the evolution of animal complexity.</title>
        <authorList>
            <person name="Srivastava M."/>
            <person name="Simakov O."/>
            <person name="Chapman J."/>
            <person name="Fahey B."/>
            <person name="Gauthier M.E."/>
            <person name="Mitros T."/>
            <person name="Richards G.S."/>
            <person name="Conaco C."/>
            <person name="Dacre M."/>
            <person name="Hellsten U."/>
            <person name="Larroux C."/>
            <person name="Putnam N.H."/>
            <person name="Stanke M."/>
            <person name="Adamska M."/>
            <person name="Darling A."/>
            <person name="Degnan S.M."/>
            <person name="Oakley T.H."/>
            <person name="Plachetzki D.C."/>
            <person name="Zhai Y."/>
            <person name="Adamski M."/>
            <person name="Calcino A."/>
            <person name="Cummins S.F."/>
            <person name="Goodstein D.M."/>
            <person name="Harris C."/>
            <person name="Jackson D.J."/>
            <person name="Leys S.P."/>
            <person name="Shu S."/>
            <person name="Woodcroft B.J."/>
            <person name="Vervoort M."/>
            <person name="Kosik K.S."/>
            <person name="Manning G."/>
            <person name="Degnan B.M."/>
            <person name="Rokhsar D.S."/>
        </authorList>
    </citation>
    <scope>NUCLEOTIDE SEQUENCE [LARGE SCALE GENOMIC DNA]</scope>
</reference>
<dbReference type="InParanoid" id="A0A1X7UI50"/>
<dbReference type="AlphaFoldDB" id="A0A1X7UI50"/>
<evidence type="ECO:0000256" key="1">
    <source>
        <dbReference type="SAM" id="SignalP"/>
    </source>
</evidence>
<dbReference type="Proteomes" id="UP000007879">
    <property type="component" value="Unassembled WGS sequence"/>
</dbReference>
<proteinExistence type="predicted"/>
<gene>
    <name evidence="2" type="primary">109583129</name>
</gene>
<evidence type="ECO:0000313" key="3">
    <source>
        <dbReference type="Proteomes" id="UP000007879"/>
    </source>
</evidence>
<evidence type="ECO:0000313" key="2">
    <source>
        <dbReference type="EnsemblMetazoa" id="Aqu2.1.27629_001"/>
    </source>
</evidence>
<keyword evidence="1" id="KW-0732">Signal</keyword>
<keyword evidence="3" id="KW-1185">Reference proteome</keyword>
<feature type="chain" id="PRO_5010861100" description="Interleukin-31" evidence="1">
    <location>
        <begin position="26"/>
        <end position="144"/>
    </location>
</feature>